<sequence length="71" mass="7791">MPADYNGRWEMVSNENFEEVMKALDAGYLGRRQAGVCSEGGEAQPRLETLDRRRPAPPGNHCAGQSLQASI</sequence>
<evidence type="ECO:0000256" key="1">
    <source>
        <dbReference type="SAM" id="MobiDB-lite"/>
    </source>
</evidence>
<dbReference type="SUPFAM" id="SSF50814">
    <property type="entry name" value="Lipocalins"/>
    <property type="match status" value="1"/>
</dbReference>
<accession>Q4RYW6</accession>
<reference evidence="3" key="2">
    <citation type="submission" date="2004-02" db="EMBL/GenBank/DDBJ databases">
        <authorList>
            <consortium name="Genoscope"/>
            <consortium name="Whitehead Institute Centre for Genome Research"/>
        </authorList>
    </citation>
    <scope>NUCLEOTIDE SEQUENCE</scope>
</reference>
<dbReference type="InterPro" id="IPR000463">
    <property type="entry name" value="Fatty_acid-bd"/>
</dbReference>
<protein>
    <submittedName>
        <fullName evidence="3">(spotted green pufferfish) hypothetical protein</fullName>
    </submittedName>
</protein>
<evidence type="ECO:0000313" key="3">
    <source>
        <dbReference type="EMBL" id="CAG06416.1"/>
    </source>
</evidence>
<dbReference type="PROSITE" id="PS00214">
    <property type="entry name" value="FABP"/>
    <property type="match status" value="1"/>
</dbReference>
<dbReference type="EMBL" id="CAAE01014974">
    <property type="protein sequence ID" value="CAG06416.1"/>
    <property type="molecule type" value="Genomic_DNA"/>
</dbReference>
<name>Q4RYW6_TETNG</name>
<proteinExistence type="predicted"/>
<dbReference type="KEGG" id="tng:GSTEN00026761G001"/>
<dbReference type="Gene3D" id="2.40.128.20">
    <property type="match status" value="1"/>
</dbReference>
<dbReference type="GO" id="GO:0008289">
    <property type="term" value="F:lipid binding"/>
    <property type="evidence" value="ECO:0007669"/>
    <property type="project" value="InterPro"/>
</dbReference>
<feature type="region of interest" description="Disordered" evidence="1">
    <location>
        <begin position="38"/>
        <end position="71"/>
    </location>
</feature>
<organism evidence="3">
    <name type="scientific">Tetraodon nigroviridis</name>
    <name type="common">Spotted green pufferfish</name>
    <name type="synonym">Chelonodon nigroviridis</name>
    <dbReference type="NCBI Taxonomy" id="99883"/>
    <lineage>
        <taxon>Eukaryota</taxon>
        <taxon>Metazoa</taxon>
        <taxon>Chordata</taxon>
        <taxon>Craniata</taxon>
        <taxon>Vertebrata</taxon>
        <taxon>Euteleostomi</taxon>
        <taxon>Actinopterygii</taxon>
        <taxon>Neopterygii</taxon>
        <taxon>Teleostei</taxon>
        <taxon>Neoteleostei</taxon>
        <taxon>Acanthomorphata</taxon>
        <taxon>Eupercaria</taxon>
        <taxon>Tetraodontiformes</taxon>
        <taxon>Tetradontoidea</taxon>
        <taxon>Tetraodontidae</taxon>
        <taxon>Tetraodon</taxon>
    </lineage>
</organism>
<dbReference type="AlphaFoldDB" id="Q4RYW6"/>
<dbReference type="InterPro" id="IPR012674">
    <property type="entry name" value="Calycin"/>
</dbReference>
<reference evidence="3" key="1">
    <citation type="journal article" date="2004" name="Nature">
        <title>Genome duplication in the teleost fish Tetraodon nigroviridis reveals the early vertebrate proto-karyotype.</title>
        <authorList>
            <person name="Jaillon O."/>
            <person name="Aury J.-M."/>
            <person name="Brunet F."/>
            <person name="Petit J.-L."/>
            <person name="Stange-Thomann N."/>
            <person name="Mauceli E."/>
            <person name="Bouneau L."/>
            <person name="Fischer C."/>
            <person name="Ozouf-Costaz C."/>
            <person name="Bernot A."/>
            <person name="Nicaud S."/>
            <person name="Jaffe D."/>
            <person name="Fisher S."/>
            <person name="Lutfalla G."/>
            <person name="Dossat C."/>
            <person name="Segurens B."/>
            <person name="Dasilva C."/>
            <person name="Salanoubat M."/>
            <person name="Levy M."/>
            <person name="Boudet N."/>
            <person name="Castellano S."/>
            <person name="Anthouard V."/>
            <person name="Jubin C."/>
            <person name="Castelli V."/>
            <person name="Katinka M."/>
            <person name="Vacherie B."/>
            <person name="Biemont C."/>
            <person name="Skalli Z."/>
            <person name="Cattolico L."/>
            <person name="Poulain J."/>
            <person name="De Berardinis V."/>
            <person name="Cruaud C."/>
            <person name="Duprat S."/>
            <person name="Brottier P."/>
            <person name="Coutanceau J.-P."/>
            <person name="Gouzy J."/>
            <person name="Parra G."/>
            <person name="Lardier G."/>
            <person name="Chapple C."/>
            <person name="McKernan K.J."/>
            <person name="McEwan P."/>
            <person name="Bosak S."/>
            <person name="Kellis M."/>
            <person name="Volff J.-N."/>
            <person name="Guigo R."/>
            <person name="Zody M.C."/>
            <person name="Mesirov J."/>
            <person name="Lindblad-Toh K."/>
            <person name="Birren B."/>
            <person name="Nusbaum C."/>
            <person name="Kahn D."/>
            <person name="Robinson-Rechavi M."/>
            <person name="Laudet V."/>
            <person name="Schachter V."/>
            <person name="Quetier F."/>
            <person name="Saurin W."/>
            <person name="Scarpelli C."/>
            <person name="Wincker P."/>
            <person name="Lander E.S."/>
            <person name="Weissenbach J."/>
            <person name="Roest Crollius H."/>
        </authorList>
    </citation>
    <scope>NUCLEOTIDE SEQUENCE [LARGE SCALE GENOMIC DNA]</scope>
</reference>
<evidence type="ECO:0000259" key="2">
    <source>
        <dbReference type="PROSITE" id="PS00214"/>
    </source>
</evidence>
<gene>
    <name evidence="3" type="ORF">GSTENG00026761001</name>
</gene>
<dbReference type="OrthoDB" id="354351at2759"/>
<feature type="domain" description="Cytosolic fatty-acid binding proteins" evidence="2">
    <location>
        <begin position="7"/>
        <end position="24"/>
    </location>
</feature>
<comment type="caution">
    <text evidence="3">The sequence shown here is derived from an EMBL/GenBank/DDBJ whole genome shotgun (WGS) entry which is preliminary data.</text>
</comment>